<evidence type="ECO:0000313" key="4">
    <source>
        <dbReference type="EMBL" id="KAK7232402.1"/>
    </source>
</evidence>
<comment type="caution">
    <text evidence="4">The sequence shown here is derived from an EMBL/GenBank/DDBJ whole genome shotgun (WGS) entry which is preliminary data.</text>
</comment>
<organism evidence="4 5">
    <name type="scientific">Aureococcus anophagefferens</name>
    <name type="common">Harmful bloom alga</name>
    <dbReference type="NCBI Taxonomy" id="44056"/>
    <lineage>
        <taxon>Eukaryota</taxon>
        <taxon>Sar</taxon>
        <taxon>Stramenopiles</taxon>
        <taxon>Ochrophyta</taxon>
        <taxon>Pelagophyceae</taxon>
        <taxon>Pelagomonadales</taxon>
        <taxon>Pelagomonadaceae</taxon>
        <taxon>Aureococcus</taxon>
    </lineage>
</organism>
<accession>A0ABR1FK80</accession>
<feature type="coiled-coil region" evidence="1">
    <location>
        <begin position="250"/>
        <end position="278"/>
    </location>
</feature>
<evidence type="ECO:0000256" key="1">
    <source>
        <dbReference type="SAM" id="Coils"/>
    </source>
</evidence>
<keyword evidence="1" id="KW-0175">Coiled coil</keyword>
<sequence length="904" mass="93885">MVSLRLCALLTAVAAVTTPPSHRETTALRGGFSAFYQKAGAVPSTVFGKESGARRLLERLRNGREPVPIAPSGDGDAVGARPALELEAELRDAAWRYGDNGRSVASVQNTYDAELEARAAPAALRSDDAAARAAREAAWVAATGTNLKRLENVKAYVPPPGVAYVPRLAGARDEFAADEPAIALDERSAPRDGGGLGLASLQRQRVAEEEAKGAAPQKTTEPGLASLQRQRVADEEAGGTARQKAAKLGLASLQRLRVAEEEANAALQRLRVAEEEANGAARPTAAEPGLASLQRQRVAEEEAKRAAAPQKTAEPGLASFQRQRIAEEEAKQTAQPRATEPGLASLQRQRVAEEEANGAARRKAAELGLASLQRQRVAEEEAKRVAEEGAGQLDEFVADEPAIVVEDVADEPAIVVSWDVLEEAPLPAEVDTRSLRAEGEHILEGEWAEQAELDAAARAIAAADDTIAKYDNAMAALDMLADADDGEAAESMSHFASTAGAFKGKDRDDFKSMDASVSGRPGDAASGNMDHFASTAGSFKGKDRDFKSMGASSGPDWLSGSGAPLPPAAAAASATWTTWPTAGSFKAKVRDFKATGASSGPDWLSGGNMDHFASTAGAFKGKDRDFKAAGASSGPDWLSGSGAPAAPPAAAATAAASGNMDHFASTAGAFKGKDRDFKATGASSGPDWLSGSGFSAAPPAAAATAAASGNMDHFASTAGAFKGKDRDFKAAGASSGPDWLSSSAVPAPPAAPAAPAKAGGGGNMDHFASSAAPVTDETQSLRAEGERILESKWAEQAEREAAWTAASVANLEQLRVAEAKATQQLRVAEAKAPQLETEQEASLPVAERRLELRAEGQRVLNSKWAEQAEREAAWTAASVASLEQLRVAEAEAVRLKAEQEALFA</sequence>
<feature type="region of interest" description="Disordered" evidence="2">
    <location>
        <begin position="204"/>
        <end position="241"/>
    </location>
</feature>
<evidence type="ECO:0000313" key="5">
    <source>
        <dbReference type="Proteomes" id="UP001363151"/>
    </source>
</evidence>
<feature type="region of interest" description="Disordered" evidence="2">
    <location>
        <begin position="626"/>
        <end position="648"/>
    </location>
</feature>
<dbReference type="Proteomes" id="UP001363151">
    <property type="component" value="Unassembled WGS sequence"/>
</dbReference>
<gene>
    <name evidence="4" type="ORF">SO694_00032044</name>
</gene>
<reference evidence="4 5" key="1">
    <citation type="submission" date="2024-03" db="EMBL/GenBank/DDBJ databases">
        <title>Aureococcus anophagefferens CCMP1851 and Kratosvirus quantuckense: Draft genome of a second virus-susceptible host strain in the model system.</title>
        <authorList>
            <person name="Chase E."/>
            <person name="Truchon A.R."/>
            <person name="Schepens W."/>
            <person name="Wilhelm S.W."/>
        </authorList>
    </citation>
    <scope>NUCLEOTIDE SEQUENCE [LARGE SCALE GENOMIC DNA]</scope>
    <source>
        <strain evidence="4 5">CCMP1851</strain>
    </source>
</reference>
<feature type="compositionally biased region" description="Low complexity" evidence="2">
    <location>
        <begin position="639"/>
        <end position="648"/>
    </location>
</feature>
<feature type="non-terminal residue" evidence="4">
    <location>
        <position position="904"/>
    </location>
</feature>
<dbReference type="EMBL" id="JBBJCI010000368">
    <property type="protein sequence ID" value="KAK7232402.1"/>
    <property type="molecule type" value="Genomic_DNA"/>
</dbReference>
<name>A0ABR1FK80_AURAN</name>
<feature type="signal peptide" evidence="3">
    <location>
        <begin position="1"/>
        <end position="15"/>
    </location>
</feature>
<proteinExistence type="predicted"/>
<keyword evidence="3" id="KW-0732">Signal</keyword>
<evidence type="ECO:0000256" key="2">
    <source>
        <dbReference type="SAM" id="MobiDB-lite"/>
    </source>
</evidence>
<feature type="chain" id="PRO_5046852821" evidence="3">
    <location>
        <begin position="16"/>
        <end position="904"/>
    </location>
</feature>
<keyword evidence="5" id="KW-1185">Reference proteome</keyword>
<feature type="region of interest" description="Disordered" evidence="2">
    <location>
        <begin position="728"/>
        <end position="778"/>
    </location>
</feature>
<feature type="region of interest" description="Disordered" evidence="2">
    <location>
        <begin position="278"/>
        <end position="359"/>
    </location>
</feature>
<feature type="coiled-coil region" evidence="1">
    <location>
        <begin position="811"/>
        <end position="838"/>
    </location>
</feature>
<evidence type="ECO:0000256" key="3">
    <source>
        <dbReference type="SAM" id="SignalP"/>
    </source>
</evidence>
<protein>
    <submittedName>
        <fullName evidence="4">Procollagen-proline 4-dioxygenase</fullName>
    </submittedName>
</protein>